<comment type="catalytic activity">
    <reaction evidence="5">
        <text>(2S,3S)-3-methyl-L-aspartate = L-glutamate</text>
        <dbReference type="Rhea" id="RHEA:12857"/>
        <dbReference type="ChEBI" id="CHEBI:29985"/>
        <dbReference type="ChEBI" id="CHEBI:58724"/>
        <dbReference type="EC" id="5.4.99.1"/>
    </reaction>
</comment>
<protein>
    <recommendedName>
        <fullName evidence="5">Glutamate mutase sigma subunit</fullName>
        <ecNumber evidence="5">5.4.99.1</ecNumber>
    </recommendedName>
    <alternativeName>
        <fullName evidence="5">Glutamate mutase S chain</fullName>
    </alternativeName>
    <alternativeName>
        <fullName evidence="5">Glutamate mutase small subunit</fullName>
    </alternativeName>
    <alternativeName>
        <fullName evidence="5">Methylaspartate mutase</fullName>
    </alternativeName>
</protein>
<dbReference type="InterPro" id="IPR006158">
    <property type="entry name" value="Cobalamin-bd"/>
</dbReference>
<name>A0A2B7M1U0_9ESCH</name>
<evidence type="ECO:0000313" key="15">
    <source>
        <dbReference type="Proteomes" id="UP000510862"/>
    </source>
</evidence>
<dbReference type="Proteomes" id="UP000512115">
    <property type="component" value="Chromosome"/>
</dbReference>
<accession>A0A2B7M1U0</accession>
<dbReference type="RefSeq" id="WP_000710399.1">
    <property type="nucleotide sequence ID" value="NZ_ADKG01000008.1"/>
</dbReference>
<dbReference type="Gene3D" id="3.40.50.280">
    <property type="entry name" value="Cobalamin-binding domain"/>
    <property type="match status" value="1"/>
</dbReference>
<evidence type="ECO:0000313" key="16">
    <source>
        <dbReference type="Proteomes" id="UP000512115"/>
    </source>
</evidence>
<comment type="subunit">
    <text evidence="5">Heterotetramer composed of 2 epsilon subunits (GlmE) and 2 sigma subunits (GlmS). GlmE exists as a homodimer and GlmS as a monomer.</text>
</comment>
<organism evidence="11 13">
    <name type="scientific">Escherichia marmotae</name>
    <dbReference type="NCBI Taxonomy" id="1499973"/>
    <lineage>
        <taxon>Bacteria</taxon>
        <taxon>Pseudomonadati</taxon>
        <taxon>Pseudomonadota</taxon>
        <taxon>Gammaproteobacteria</taxon>
        <taxon>Enterobacterales</taxon>
        <taxon>Enterobacteriaceae</taxon>
        <taxon>Escherichia</taxon>
    </lineage>
</organism>
<feature type="domain" description="B12-binding" evidence="6">
    <location>
        <begin position="3"/>
        <end position="140"/>
    </location>
</feature>
<dbReference type="EMBL" id="CP058207">
    <property type="protein sequence ID" value="QLP26397.1"/>
    <property type="molecule type" value="Genomic_DNA"/>
</dbReference>
<keyword evidence="17" id="KW-1185">Reference proteome</keyword>
<feature type="binding site" evidence="5">
    <location>
        <begin position="61"/>
        <end position="63"/>
    </location>
    <ligand>
        <name>adenosylcob(III)alamin</name>
        <dbReference type="ChEBI" id="CHEBI:18408"/>
    </ligand>
</feature>
<dbReference type="PROSITE" id="PS51332">
    <property type="entry name" value="B12_BINDING"/>
    <property type="match status" value="1"/>
</dbReference>
<comment type="function">
    <text evidence="5">Catalyzes the carbon skeleton rearrangement of L-glutamate to L-threo-3-methylaspartate ((2S,3S)-3-methylaspartate).</text>
</comment>
<dbReference type="EMBL" id="LR134270">
    <property type="protein sequence ID" value="VED75685.1"/>
    <property type="molecule type" value="Genomic_DNA"/>
</dbReference>
<gene>
    <name evidence="11" type="primary">mamA</name>
    <name evidence="5 7" type="synonym">glmS</name>
    <name evidence="11" type="ORF">C4A13_02534</name>
    <name evidence="9" type="ORF">HV018_06745</name>
    <name evidence="10" type="ORF">HV284_07230</name>
    <name evidence="8" type="ORF">KJE03_12735</name>
    <name evidence="12" type="ORF">NCTC8196_01463</name>
    <name evidence="7" type="ORF">NVV43_20505</name>
</gene>
<dbReference type="InterPro" id="IPR006394">
    <property type="entry name" value="GlmS"/>
</dbReference>
<dbReference type="EMBL" id="JAHCRT010000008">
    <property type="protein sequence ID" value="MDQ9294338.1"/>
    <property type="molecule type" value="Genomic_DNA"/>
</dbReference>
<evidence type="ECO:0000256" key="4">
    <source>
        <dbReference type="ARBA" id="ARBA00023285"/>
    </source>
</evidence>
<dbReference type="EMBL" id="JANPXH010000033">
    <property type="protein sequence ID" value="MCR6677963.1"/>
    <property type="molecule type" value="Genomic_DNA"/>
</dbReference>
<dbReference type="GO" id="GO:0031419">
    <property type="term" value="F:cobalamin binding"/>
    <property type="evidence" value="ECO:0007669"/>
    <property type="project" value="UniProtKB-KW"/>
</dbReference>
<dbReference type="UniPathway" id="UPA00561">
    <property type="reaction ID" value="UER00617"/>
</dbReference>
<keyword evidence="3 5" id="KW-0413">Isomerase</keyword>
<keyword evidence="4 5" id="KW-0170">Cobalt</keyword>
<comment type="similarity">
    <text evidence="5">Belongs to the methylaspartate mutase GlmS subunit family.</text>
</comment>
<dbReference type="InterPro" id="IPR036724">
    <property type="entry name" value="Cobalamin-bd_sf"/>
</dbReference>
<evidence type="ECO:0000313" key="14">
    <source>
        <dbReference type="Proteomes" id="UP000277464"/>
    </source>
</evidence>
<reference evidence="11 13" key="1">
    <citation type="submission" date="2018-06" db="EMBL/GenBank/DDBJ databases">
        <title>Recombination Drives Gene Content and Phenotype Evolution in Wild Type E. coli Strains.</title>
        <authorList>
            <person name="Field C.M."/>
            <person name="Silander O.K."/>
            <person name="Van Nimwegen E."/>
        </authorList>
    </citation>
    <scope>NUCLEOTIDE SEQUENCE [LARGE SCALE GENOMIC DNA]</scope>
    <source>
        <strain evidence="11 13">SC344</strain>
    </source>
</reference>
<dbReference type="NCBIfam" id="TIGR01501">
    <property type="entry name" value="MthylAspMutase"/>
    <property type="match status" value="1"/>
</dbReference>
<evidence type="ECO:0000313" key="10">
    <source>
        <dbReference type="EMBL" id="QLV00882.1"/>
    </source>
</evidence>
<keyword evidence="2 5" id="KW-0479">Metal-binding</keyword>
<evidence type="ECO:0000313" key="7">
    <source>
        <dbReference type="EMBL" id="MCR6677963.1"/>
    </source>
</evidence>
<dbReference type="AlphaFoldDB" id="A0A2B7M1U0"/>
<reference evidence="8 17" key="4">
    <citation type="submission" date="2021-05" db="EMBL/GenBank/DDBJ databases">
        <title>Genome sequence of E. marmotae isolates.</title>
        <authorList>
            <person name="Binsker U."/>
            <person name="Hammerl J.A."/>
        </authorList>
    </citation>
    <scope>NUCLEOTIDE SEQUENCE [LARGE SCALE GENOMIC DNA]</scope>
    <source>
        <strain evidence="8 17">21-MO00586</strain>
    </source>
</reference>
<dbReference type="SUPFAM" id="SSF52242">
    <property type="entry name" value="Cobalamin (vitamin B12)-binding domain"/>
    <property type="match status" value="1"/>
</dbReference>
<dbReference type="GO" id="GO:0050097">
    <property type="term" value="F:methylaspartate mutase activity"/>
    <property type="evidence" value="ECO:0007669"/>
    <property type="project" value="UniProtKB-UniRule"/>
</dbReference>
<feature type="binding site" description="axial binding residue" evidence="5">
    <location>
        <position position="16"/>
    </location>
    <ligand>
        <name>adenosylcob(III)alamin</name>
        <dbReference type="ChEBI" id="CHEBI:18408"/>
    </ligand>
    <ligandPart>
        <name>Co</name>
        <dbReference type="ChEBI" id="CHEBI:27638"/>
    </ligandPart>
</feature>
<reference evidence="15 16" key="3">
    <citation type="submission" date="2020-06" db="EMBL/GenBank/DDBJ databases">
        <title>REHAB project genomes.</title>
        <authorList>
            <person name="Shaw L.P."/>
        </authorList>
    </citation>
    <scope>NUCLEOTIDE SEQUENCE [LARGE SCALE GENOMIC DNA]</scope>
    <source>
        <strain evidence="9 15">RHB42-C09</strain>
        <strain evidence="10 16">RHBSTW-00814</strain>
    </source>
</reference>
<comment type="pathway">
    <text evidence="5">Amino-acid degradation; L-glutamate degradation via mesaconate pathway; acetate and pyruvate from L-glutamate: step 1/4.</text>
</comment>
<dbReference type="CDD" id="cd02072">
    <property type="entry name" value="Glm_B12_BD"/>
    <property type="match status" value="1"/>
</dbReference>
<reference evidence="12 14" key="2">
    <citation type="submission" date="2018-12" db="EMBL/GenBank/DDBJ databases">
        <authorList>
            <consortium name="Pathogen Informatics"/>
        </authorList>
    </citation>
    <scope>NUCLEOTIDE SEQUENCE [LARGE SCALE GENOMIC DNA]</scope>
    <source>
        <strain evidence="12 14">NCTC8196</strain>
    </source>
</reference>
<dbReference type="GO" id="GO:0046872">
    <property type="term" value="F:metal ion binding"/>
    <property type="evidence" value="ECO:0007669"/>
    <property type="project" value="UniProtKB-KW"/>
</dbReference>
<evidence type="ECO:0000313" key="11">
    <source>
        <dbReference type="EMBL" id="RDR20778.1"/>
    </source>
</evidence>
<feature type="binding site" evidence="5">
    <location>
        <begin position="13"/>
        <end position="17"/>
    </location>
    <ligand>
        <name>adenosylcob(III)alamin</name>
        <dbReference type="ChEBI" id="CHEBI:18408"/>
    </ligand>
</feature>
<accession>A0A370V0G4</accession>
<dbReference type="HAMAP" id="MF_00526">
    <property type="entry name" value="Me_Asp_mutase_S"/>
    <property type="match status" value="1"/>
</dbReference>
<dbReference type="NCBIfam" id="NF002612">
    <property type="entry name" value="PRK02261.1"/>
    <property type="match status" value="1"/>
</dbReference>
<dbReference type="Proteomes" id="UP000510862">
    <property type="component" value="Chromosome"/>
</dbReference>
<evidence type="ECO:0000313" key="8">
    <source>
        <dbReference type="EMBL" id="MDQ9294338.1"/>
    </source>
</evidence>
<feature type="binding site" evidence="5">
    <location>
        <begin position="93"/>
        <end position="97"/>
    </location>
    <ligand>
        <name>adenosylcob(III)alamin</name>
        <dbReference type="ChEBI" id="CHEBI:18408"/>
    </ligand>
</feature>
<sequence length="149" mass="16398">MKKATLVIGVIGADCHAVGNKVLDRVFTTHDFRVINLGVMVSQDEYIDAAIETGANAIVVSSIYGHGDIDCLGMRERCIERGLGDILLYVGGNLVVGKHDFADVEIKFKEMGFDRVFAPSHDLEDVCQLMTNDINQRHGVEIHILEEAI</sequence>
<dbReference type="EMBL" id="QONO01000289">
    <property type="protein sequence ID" value="RDR20778.1"/>
    <property type="molecule type" value="Genomic_DNA"/>
</dbReference>
<dbReference type="GO" id="GO:0019670">
    <property type="term" value="P:anaerobic L-glutamate catabolic process"/>
    <property type="evidence" value="ECO:0007669"/>
    <property type="project" value="InterPro"/>
</dbReference>
<evidence type="ECO:0000256" key="1">
    <source>
        <dbReference type="ARBA" id="ARBA00022628"/>
    </source>
</evidence>
<dbReference type="GO" id="GO:0019553">
    <property type="term" value="P:L-glutamate catabolic process via L-citramalate"/>
    <property type="evidence" value="ECO:0007669"/>
    <property type="project" value="UniProtKB-UniRule"/>
</dbReference>
<evidence type="ECO:0000256" key="5">
    <source>
        <dbReference type="HAMAP-Rule" id="MF_00526"/>
    </source>
</evidence>
<dbReference type="EMBL" id="CP056159">
    <property type="protein sequence ID" value="QLV00882.1"/>
    <property type="molecule type" value="Genomic_DNA"/>
</dbReference>
<reference evidence="7" key="5">
    <citation type="submission" date="2022-07" db="EMBL/GenBank/DDBJ databases">
        <title>Diversity of ethanolamine utilization by human commensal Escherichia coli.</title>
        <authorList>
            <person name="Jubelin G."/>
        </authorList>
    </citation>
    <scope>NUCLEOTIDE SEQUENCE</scope>
    <source>
        <strain evidence="7">S1</strain>
    </source>
</reference>
<evidence type="ECO:0000313" key="17">
    <source>
        <dbReference type="Proteomes" id="UP001235723"/>
    </source>
</evidence>
<evidence type="ECO:0000313" key="9">
    <source>
        <dbReference type="EMBL" id="QLP26397.1"/>
    </source>
</evidence>
<evidence type="ECO:0000313" key="12">
    <source>
        <dbReference type="EMBL" id="VED75685.1"/>
    </source>
</evidence>
<dbReference type="Pfam" id="PF02310">
    <property type="entry name" value="B12-binding"/>
    <property type="match status" value="1"/>
</dbReference>
<proteinExistence type="inferred from homology"/>
<dbReference type="Proteomes" id="UP000254454">
    <property type="component" value="Unassembled WGS sequence"/>
</dbReference>
<dbReference type="Proteomes" id="UP001235723">
    <property type="component" value="Unassembled WGS sequence"/>
</dbReference>
<evidence type="ECO:0000259" key="6">
    <source>
        <dbReference type="PROSITE" id="PS51332"/>
    </source>
</evidence>
<evidence type="ECO:0000256" key="2">
    <source>
        <dbReference type="ARBA" id="ARBA00022723"/>
    </source>
</evidence>
<keyword evidence="1 5" id="KW-0846">Cobalamin</keyword>
<comment type="cofactor">
    <cofactor evidence="5">
        <name>adenosylcob(III)alamin</name>
        <dbReference type="ChEBI" id="CHEBI:18408"/>
    </cofactor>
</comment>
<dbReference type="Proteomes" id="UP001206878">
    <property type="component" value="Unassembled WGS sequence"/>
</dbReference>
<evidence type="ECO:0000313" key="13">
    <source>
        <dbReference type="Proteomes" id="UP000254454"/>
    </source>
</evidence>
<dbReference type="Proteomes" id="UP000277464">
    <property type="component" value="Chromosome"/>
</dbReference>
<dbReference type="EC" id="5.4.99.1" evidence="5"/>
<evidence type="ECO:0000256" key="3">
    <source>
        <dbReference type="ARBA" id="ARBA00023235"/>
    </source>
</evidence>